<reference evidence="7 8" key="1">
    <citation type="submission" date="2020-08" db="EMBL/GenBank/DDBJ databases">
        <title>Genomic Encyclopedia of Type Strains, Phase IV (KMG-IV): sequencing the most valuable type-strain genomes for metagenomic binning, comparative biology and taxonomic classification.</title>
        <authorList>
            <person name="Goeker M."/>
        </authorList>
    </citation>
    <scope>NUCLEOTIDE SEQUENCE [LARGE SCALE GENOMIC DNA]</scope>
    <source>
        <strain evidence="7 8">DSM 29781</strain>
    </source>
</reference>
<protein>
    <recommendedName>
        <fullName evidence="6">C-type lysozyme inhibitor domain-containing protein</fullName>
    </recommendedName>
</protein>
<dbReference type="InterPro" id="IPR036328">
    <property type="entry name" value="MliC_sf"/>
</dbReference>
<keyword evidence="4" id="KW-0449">Lipoprotein</keyword>
<proteinExistence type="predicted"/>
<feature type="chain" id="PRO_5031334035" description="C-type lysozyme inhibitor domain-containing protein" evidence="5">
    <location>
        <begin position="22"/>
        <end position="147"/>
    </location>
</feature>
<dbReference type="InterPro" id="IPR018660">
    <property type="entry name" value="MliC"/>
</dbReference>
<gene>
    <name evidence="7" type="ORF">HNQ70_003693</name>
</gene>
<sequence length="147" mass="15530">MQRSSLARFAVAAAIAASAQAAGASGASAPLTPTVAMAPAQEQVVSPGVQATEAPLSDFNPAGLPFRAGTYECELNRRVQVRTVSADLQFATLNWDRKDYTLRAVSTKTGALRYEDNASGLVWLVIVGKSMLLDTKNGKQLANECKT</sequence>
<evidence type="ECO:0000256" key="5">
    <source>
        <dbReference type="SAM" id="SignalP"/>
    </source>
</evidence>
<organism evidence="7 8">
    <name type="scientific">Quisquiliibacterium transsilvanicum</name>
    <dbReference type="NCBI Taxonomy" id="1549638"/>
    <lineage>
        <taxon>Bacteria</taxon>
        <taxon>Pseudomonadati</taxon>
        <taxon>Pseudomonadota</taxon>
        <taxon>Betaproteobacteria</taxon>
        <taxon>Burkholderiales</taxon>
        <taxon>Burkholderiaceae</taxon>
        <taxon>Quisquiliibacterium</taxon>
    </lineage>
</organism>
<dbReference type="Gene3D" id="2.40.128.200">
    <property type="match status" value="1"/>
</dbReference>
<accession>A0A7W8HKC6</accession>
<evidence type="ECO:0000259" key="6">
    <source>
        <dbReference type="Pfam" id="PF09864"/>
    </source>
</evidence>
<keyword evidence="1 5" id="KW-0732">Signal</keyword>
<feature type="domain" description="C-type lysozyme inhibitor" evidence="6">
    <location>
        <begin position="71"/>
        <end position="131"/>
    </location>
</feature>
<name>A0A7W8HKC6_9BURK</name>
<evidence type="ECO:0000256" key="4">
    <source>
        <dbReference type="ARBA" id="ARBA00023288"/>
    </source>
</evidence>
<keyword evidence="3" id="KW-0564">Palmitate</keyword>
<dbReference type="Proteomes" id="UP000532440">
    <property type="component" value="Unassembled WGS sequence"/>
</dbReference>
<evidence type="ECO:0000256" key="2">
    <source>
        <dbReference type="ARBA" id="ARBA00023136"/>
    </source>
</evidence>
<dbReference type="EMBL" id="JACHGB010000008">
    <property type="protein sequence ID" value="MBB5273662.1"/>
    <property type="molecule type" value="Genomic_DNA"/>
</dbReference>
<feature type="signal peptide" evidence="5">
    <location>
        <begin position="1"/>
        <end position="21"/>
    </location>
</feature>
<dbReference type="Pfam" id="PF09864">
    <property type="entry name" value="MliC"/>
    <property type="match status" value="1"/>
</dbReference>
<keyword evidence="2" id="KW-0472">Membrane</keyword>
<evidence type="ECO:0000256" key="1">
    <source>
        <dbReference type="ARBA" id="ARBA00022729"/>
    </source>
</evidence>
<evidence type="ECO:0000313" key="8">
    <source>
        <dbReference type="Proteomes" id="UP000532440"/>
    </source>
</evidence>
<comment type="caution">
    <text evidence="7">The sequence shown here is derived from an EMBL/GenBank/DDBJ whole genome shotgun (WGS) entry which is preliminary data.</text>
</comment>
<dbReference type="RefSeq" id="WP_183970517.1">
    <property type="nucleotide sequence ID" value="NZ_BAABEW010000013.1"/>
</dbReference>
<keyword evidence="8" id="KW-1185">Reference proteome</keyword>
<evidence type="ECO:0000256" key="3">
    <source>
        <dbReference type="ARBA" id="ARBA00023139"/>
    </source>
</evidence>
<evidence type="ECO:0000313" key="7">
    <source>
        <dbReference type="EMBL" id="MBB5273662.1"/>
    </source>
</evidence>
<dbReference type="AlphaFoldDB" id="A0A7W8HKC6"/>